<evidence type="ECO:0000256" key="3">
    <source>
        <dbReference type="ARBA" id="ARBA00024484"/>
    </source>
</evidence>
<evidence type="ECO:0000256" key="2">
    <source>
        <dbReference type="ARBA" id="ARBA00022840"/>
    </source>
</evidence>
<evidence type="ECO:0000313" key="5">
    <source>
        <dbReference type="EMBL" id="KKO04198.1"/>
    </source>
</evidence>
<dbReference type="InterPro" id="IPR000873">
    <property type="entry name" value="AMP-dep_synth/lig_dom"/>
</dbReference>
<dbReference type="EMBL" id="LAZR01000024">
    <property type="protein sequence ID" value="KKO04198.1"/>
    <property type="molecule type" value="Genomic_DNA"/>
</dbReference>
<keyword evidence="1" id="KW-0547">Nucleotide-binding</keyword>
<dbReference type="GO" id="GO:0005524">
    <property type="term" value="F:ATP binding"/>
    <property type="evidence" value="ECO:0007669"/>
    <property type="project" value="UniProtKB-KW"/>
</dbReference>
<keyword evidence="2" id="KW-0067">ATP-binding</keyword>
<dbReference type="InterPro" id="IPR045851">
    <property type="entry name" value="AMP-bd_C_sf"/>
</dbReference>
<dbReference type="Pfam" id="PF00501">
    <property type="entry name" value="AMP-binding"/>
    <property type="match status" value="1"/>
</dbReference>
<reference evidence="5" key="1">
    <citation type="journal article" date="2015" name="Nature">
        <title>Complex archaea that bridge the gap between prokaryotes and eukaryotes.</title>
        <authorList>
            <person name="Spang A."/>
            <person name="Saw J.H."/>
            <person name="Jorgensen S.L."/>
            <person name="Zaremba-Niedzwiedzka K."/>
            <person name="Martijn J."/>
            <person name="Lind A.E."/>
            <person name="van Eijk R."/>
            <person name="Schleper C."/>
            <person name="Guy L."/>
            <person name="Ettema T.J."/>
        </authorList>
    </citation>
    <scope>NUCLEOTIDE SEQUENCE</scope>
</reference>
<accession>A0A0F9VW36</accession>
<dbReference type="Gene3D" id="3.30.300.30">
    <property type="match status" value="1"/>
</dbReference>
<dbReference type="PANTHER" id="PTHR43272">
    <property type="entry name" value="LONG-CHAIN-FATTY-ACID--COA LIGASE"/>
    <property type="match status" value="1"/>
</dbReference>
<dbReference type="SUPFAM" id="SSF56801">
    <property type="entry name" value="Acetyl-CoA synthetase-like"/>
    <property type="match status" value="1"/>
</dbReference>
<dbReference type="PROSITE" id="PS00455">
    <property type="entry name" value="AMP_BINDING"/>
    <property type="match status" value="1"/>
</dbReference>
<feature type="domain" description="AMP-dependent synthetase/ligase" evidence="4">
    <location>
        <begin position="21"/>
        <end position="390"/>
    </location>
</feature>
<name>A0A0F9VW36_9ZZZZ</name>
<dbReference type="GO" id="GO:0004467">
    <property type="term" value="F:long-chain fatty acid-CoA ligase activity"/>
    <property type="evidence" value="ECO:0007669"/>
    <property type="project" value="UniProtKB-EC"/>
</dbReference>
<dbReference type="InterPro" id="IPR042099">
    <property type="entry name" value="ANL_N_sf"/>
</dbReference>
<proteinExistence type="predicted"/>
<gene>
    <name evidence="5" type="ORF">LCGC14_0090980</name>
</gene>
<protein>
    <recommendedName>
        <fullName evidence="4">AMP-dependent synthetase/ligase domain-containing protein</fullName>
    </recommendedName>
</protein>
<dbReference type="Gene3D" id="3.40.50.12780">
    <property type="entry name" value="N-terminal domain of ligase-like"/>
    <property type="match status" value="1"/>
</dbReference>
<comment type="catalytic activity">
    <reaction evidence="3">
        <text>a long-chain fatty acid + ATP + CoA = a long-chain fatty acyl-CoA + AMP + diphosphate</text>
        <dbReference type="Rhea" id="RHEA:15421"/>
        <dbReference type="ChEBI" id="CHEBI:30616"/>
        <dbReference type="ChEBI" id="CHEBI:33019"/>
        <dbReference type="ChEBI" id="CHEBI:57287"/>
        <dbReference type="ChEBI" id="CHEBI:57560"/>
        <dbReference type="ChEBI" id="CHEBI:83139"/>
        <dbReference type="ChEBI" id="CHEBI:456215"/>
        <dbReference type="EC" id="6.2.1.3"/>
    </reaction>
    <physiologicalReaction direction="left-to-right" evidence="3">
        <dbReference type="Rhea" id="RHEA:15422"/>
    </physiologicalReaction>
</comment>
<comment type="caution">
    <text evidence="5">The sequence shown here is derived from an EMBL/GenBank/DDBJ whole genome shotgun (WGS) entry which is preliminary data.</text>
</comment>
<dbReference type="InterPro" id="IPR020845">
    <property type="entry name" value="AMP-binding_CS"/>
</dbReference>
<dbReference type="GO" id="GO:0016020">
    <property type="term" value="C:membrane"/>
    <property type="evidence" value="ECO:0007669"/>
    <property type="project" value="TreeGrafter"/>
</dbReference>
<dbReference type="AlphaFoldDB" id="A0A0F9VW36"/>
<dbReference type="Pfam" id="PF23562">
    <property type="entry name" value="AMP-binding_C_3"/>
    <property type="match status" value="1"/>
</dbReference>
<evidence type="ECO:0000259" key="4">
    <source>
        <dbReference type="Pfam" id="PF00501"/>
    </source>
</evidence>
<organism evidence="5">
    <name type="scientific">marine sediment metagenome</name>
    <dbReference type="NCBI Taxonomy" id="412755"/>
    <lineage>
        <taxon>unclassified sequences</taxon>
        <taxon>metagenomes</taxon>
        <taxon>ecological metagenomes</taxon>
    </lineage>
</organism>
<sequence>MGALSTPPITALDAFLRQESLQADKIYLIQPMPDGQVIELSWREVGEQARRMASHLRSLGFAAGSQIGLLSKNCAHWIIADLAIWMAGHVSVPLYPNQTADTIRQVLEHSDTCAVFIGKLDDWQNMRSGVPQDMPWIGLPLAPEDANIQPWQALQDSNSALEALSVPGADQLATIVYTSGTTGVPKGVMLSFGSMYLSANNGLRLFNISANDRLLSYLPLSHVAERQFVEIASLLSGQQVYFVNSVTTFFEDARRARPTVFFAAPRIWENFKLYAEHRHSSAWSRLQMKLPLLAAHKARSILADLGLDQVRYAVCGAARLKPTLSNWFAERGLLIVEAYGMTENCGYSHLGRPKKIKAGYIGLPNPGVECRLTAEGEVLVRSRAAMLGYYKDPARTSEVLDKEGFLHTGDLGEIDQEGFLRLTGRAKDIFKTSKGRYVTPVPIEALLLDDSLVEDACVVGHDLPQPLALICLSDAAADESRDQLKKQLQALLQSVNEKLQRSEQLTCLVVIRDQWNVEGGFRTPNQKLKRNVVEATYQGELHLWLVSGDTIVWQQDTKEKA</sequence>
<dbReference type="PANTHER" id="PTHR43272:SF33">
    <property type="entry name" value="AMP-BINDING DOMAIN-CONTAINING PROTEIN-RELATED"/>
    <property type="match status" value="1"/>
</dbReference>
<evidence type="ECO:0000256" key="1">
    <source>
        <dbReference type="ARBA" id="ARBA00022741"/>
    </source>
</evidence>